<evidence type="ECO:0000259" key="7">
    <source>
        <dbReference type="PROSITE" id="PS50901"/>
    </source>
</evidence>
<dbReference type="Gene3D" id="2.60.200.20">
    <property type="match status" value="1"/>
</dbReference>
<keyword evidence="1" id="KW-0597">Phosphoprotein</keyword>
<feature type="domain" description="FtsK" evidence="7">
    <location>
        <begin position="632"/>
        <end position="822"/>
    </location>
</feature>
<comment type="caution">
    <text evidence="8">The sequence shown here is derived from an EMBL/GenBank/DDBJ whole genome shotgun (WGS) entry which is preliminary data.</text>
</comment>
<dbReference type="Pfam" id="PF01580">
    <property type="entry name" value="FtsK_SpoIIIE"/>
    <property type="match status" value="1"/>
</dbReference>
<dbReference type="InterPro" id="IPR032030">
    <property type="entry name" value="YscD_cytoplasmic_dom"/>
</dbReference>
<keyword evidence="9" id="KW-1185">Reference proteome</keyword>
<evidence type="ECO:0000256" key="1">
    <source>
        <dbReference type="ARBA" id="ARBA00022553"/>
    </source>
</evidence>
<feature type="region of interest" description="Disordered" evidence="5">
    <location>
        <begin position="879"/>
        <end position="902"/>
    </location>
</feature>
<evidence type="ECO:0000313" key="8">
    <source>
        <dbReference type="EMBL" id="MFC3689182.1"/>
    </source>
</evidence>
<dbReference type="InterPro" id="IPR000253">
    <property type="entry name" value="FHA_dom"/>
</dbReference>
<dbReference type="InterPro" id="IPR050206">
    <property type="entry name" value="FtsK/SpoIIIE/SftA"/>
</dbReference>
<dbReference type="Pfam" id="PF16697">
    <property type="entry name" value="Yop-YscD_cpl"/>
    <property type="match status" value="1"/>
</dbReference>
<feature type="domain" description="FHA" evidence="6">
    <location>
        <begin position="113"/>
        <end position="155"/>
    </location>
</feature>
<dbReference type="CDD" id="cd01127">
    <property type="entry name" value="TrwB_TraG_TraD_VirD4"/>
    <property type="match status" value="1"/>
</dbReference>
<evidence type="ECO:0000256" key="4">
    <source>
        <dbReference type="PROSITE-ProRule" id="PRU00289"/>
    </source>
</evidence>
<reference evidence="9" key="1">
    <citation type="journal article" date="2019" name="Int. J. Syst. Evol. Microbiol.">
        <title>The Global Catalogue of Microorganisms (GCM) 10K type strain sequencing project: providing services to taxonomists for standard genome sequencing and annotation.</title>
        <authorList>
            <consortium name="The Broad Institute Genomics Platform"/>
            <consortium name="The Broad Institute Genome Sequencing Center for Infectious Disease"/>
            <person name="Wu L."/>
            <person name="Ma J."/>
        </authorList>
    </citation>
    <scope>NUCLEOTIDE SEQUENCE [LARGE SCALE GENOMIC DNA]</scope>
    <source>
        <strain evidence="9">NCAIM B.02333</strain>
    </source>
</reference>
<dbReference type="Proteomes" id="UP001595685">
    <property type="component" value="Unassembled WGS sequence"/>
</dbReference>
<evidence type="ECO:0000256" key="5">
    <source>
        <dbReference type="SAM" id="MobiDB-lite"/>
    </source>
</evidence>
<evidence type="ECO:0000256" key="3">
    <source>
        <dbReference type="ARBA" id="ARBA00022840"/>
    </source>
</evidence>
<dbReference type="PANTHER" id="PTHR22683:SF1">
    <property type="entry name" value="TYPE VII SECRETION SYSTEM PROTEIN ESSC"/>
    <property type="match status" value="1"/>
</dbReference>
<name>A0ABV7WJW0_9MICO</name>
<keyword evidence="3 4" id="KW-0067">ATP-binding</keyword>
<accession>A0ABV7WJW0</accession>
<dbReference type="InterPro" id="IPR008984">
    <property type="entry name" value="SMAD_FHA_dom_sf"/>
</dbReference>
<evidence type="ECO:0000259" key="6">
    <source>
        <dbReference type="PROSITE" id="PS50006"/>
    </source>
</evidence>
<proteinExistence type="predicted"/>
<dbReference type="InterPro" id="IPR002543">
    <property type="entry name" value="FtsK_dom"/>
</dbReference>
<dbReference type="Gene3D" id="3.40.50.300">
    <property type="entry name" value="P-loop containing nucleotide triphosphate hydrolases"/>
    <property type="match status" value="4"/>
</dbReference>
<dbReference type="PROSITE" id="PS50006">
    <property type="entry name" value="FHA_DOMAIN"/>
    <property type="match status" value="1"/>
</dbReference>
<dbReference type="SUPFAM" id="SSF49879">
    <property type="entry name" value="SMAD/FHA domain"/>
    <property type="match status" value="1"/>
</dbReference>
<dbReference type="InterPro" id="IPR003593">
    <property type="entry name" value="AAA+_ATPase"/>
</dbReference>
<protein>
    <submittedName>
        <fullName evidence="8">FtsK/SpoIIIE domain-containing protein</fullName>
    </submittedName>
</protein>
<feature type="compositionally biased region" description="Pro residues" evidence="5">
    <location>
        <begin position="885"/>
        <end position="896"/>
    </location>
</feature>
<dbReference type="CDD" id="cd00060">
    <property type="entry name" value="FHA"/>
    <property type="match status" value="1"/>
</dbReference>
<dbReference type="SMART" id="SM00382">
    <property type="entry name" value="AAA"/>
    <property type="match status" value="3"/>
</dbReference>
<evidence type="ECO:0000313" key="9">
    <source>
        <dbReference type="Proteomes" id="UP001595685"/>
    </source>
</evidence>
<feature type="region of interest" description="Disordered" evidence="5">
    <location>
        <begin position="187"/>
        <end position="210"/>
    </location>
</feature>
<sequence length="1416" mass="144513">MRLRWTVVGAGAEAPAVLDVLVTCPRGTRLPAVLDLLPPPLSLGGPGAAPDVSVSGVVVDGTSEVGHAPLLDGAVLRLGSPPPGRPVAQHLLELAVVAGPDAGTVVPLARGRLRLGRSATCEVRLTDPRLSREHCVLTVTPAGVQVQDNGSTNGTGGAGVSSHVALEQEWRAGAGRFVLRPSTRPCGARPLPDGPGDGTVPVRPPPRTRSVERAPELRLPAAARQGRTSTFPLLAVVLPALAATGLAWWTGSAVYLVLAALGPLLVAGSWWTSRRDARREGRLGRKEHARAVAEVHAAARAAADALARAQRQAVPDATVLLEQCVDVGGRLWERHHRDADALRVRLGHCVPGDDPGHASLAHRVRVTDPAGGSVTVRTEDDLVVLDLREGPVGVVEPDDDPSCARSVVGQLVALLPPTSLTVVPVVSGAARDRWRWLGLLPHDQDEDTTSAGAGLPDPAAALDRALRTVTARAAVTRPSSAGDATDGTGQPAAVLVLVDDPDGTVDDARLQRLSAAGTVGVHVLVVARSTDSLPRTCALVVHPASPDGVEGVLLRPADGARETAVLDRAGPVWALRLARALAPLRPAGPGPDGALPGTVSLADLVDLAPAATARRWAEPPDGLPVPLGVGPAGPVVVDLTTAGPHALVAGTTGAGKSELLRSWVLAMAATQPPDRLAVLLVDYKGGATFDDLSGLPHCVGLLTDLDGGTTSRVLHSLRAEVRRRERLLSGAGARDVTGYRRAVGVAGPALPRLLVVVDEFRVLADDAPDVLDQFVRLAATGRSLGIHLVLATQRPGGVVSTDIRANAGLRIALRVQDVAESRDVVDRPDAAWLPPTAPGRAVVVGAGIEATVQTAWTGAGAQPPRTSVLPVDGWSTAAPVLTRPPARPPVTAPSPDGPGGAKAVVDAVAEAARLTGARPAVGPWLPPLPARLEAEDPVVVDAPLREDRDGPGTAVGAQDDGGDGLVLAVADLPWSQARALVRWRPVLDGPLLVLGSSRSGRSTTLLTTARAAAGAGIPVMCLRGGDGLDDHTVDVLVALASSPPGGAAIGGGEGHGADDQVAACRVLLLVDDVDELLDPGADPEAADLLLRLVRSGHRDGVGLVLAGGRALAASRLAAGARARLVHRTVDRGDAMLAGVPSEAPVLPHHTGRCHVVGLDTLASDAGLDAGTPVPAVEAQVLDPGSPSQPSGPAPGWLPRALPASLALSTLPTARGLVVALGATPSGGPWWLDLGRGGLVVVAGPARSGRTTALGSVAVQAAAARLRVAHPGDASSAAAMGVGTLQEPTPPDRAATADRPAAPADLLLLDDVDRSPADDLAALEQWLTTGGGPLQPLLTVGATVVVAGSTAWLADGFRGLPALARQVGRGLVLSPGRTDLRDVLGVRGGPVQREHRPGRGLAVDRGEVTRVQIAYPQ</sequence>
<dbReference type="EMBL" id="JBHRWW010000008">
    <property type="protein sequence ID" value="MFC3689182.1"/>
    <property type="molecule type" value="Genomic_DNA"/>
</dbReference>
<dbReference type="SUPFAM" id="SSF52540">
    <property type="entry name" value="P-loop containing nucleoside triphosphate hydrolases"/>
    <property type="match status" value="3"/>
</dbReference>
<feature type="binding site" evidence="4">
    <location>
        <begin position="650"/>
        <end position="657"/>
    </location>
    <ligand>
        <name>ATP</name>
        <dbReference type="ChEBI" id="CHEBI:30616"/>
    </ligand>
</feature>
<dbReference type="PANTHER" id="PTHR22683">
    <property type="entry name" value="SPORULATION PROTEIN RELATED"/>
    <property type="match status" value="1"/>
</dbReference>
<evidence type="ECO:0000256" key="2">
    <source>
        <dbReference type="ARBA" id="ARBA00022741"/>
    </source>
</evidence>
<dbReference type="RefSeq" id="WP_340288343.1">
    <property type="nucleotide sequence ID" value="NZ_JBBEOI010000002.1"/>
</dbReference>
<dbReference type="InterPro" id="IPR027417">
    <property type="entry name" value="P-loop_NTPase"/>
</dbReference>
<keyword evidence="2 4" id="KW-0547">Nucleotide-binding</keyword>
<organism evidence="8 9">
    <name type="scientific">Aquipuribacter hungaricus</name>
    <dbReference type="NCBI Taxonomy" id="545624"/>
    <lineage>
        <taxon>Bacteria</taxon>
        <taxon>Bacillati</taxon>
        <taxon>Actinomycetota</taxon>
        <taxon>Actinomycetes</taxon>
        <taxon>Micrococcales</taxon>
        <taxon>Intrasporangiaceae</taxon>
        <taxon>Aquipuribacter</taxon>
    </lineage>
</organism>
<dbReference type="SMART" id="SM00240">
    <property type="entry name" value="FHA"/>
    <property type="match status" value="1"/>
</dbReference>
<gene>
    <name evidence="8" type="ORF">ACFOLH_12585</name>
</gene>
<dbReference type="PROSITE" id="PS50901">
    <property type="entry name" value="FTSK"/>
    <property type="match status" value="1"/>
</dbReference>